<dbReference type="GO" id="GO:0004364">
    <property type="term" value="F:glutathione transferase activity"/>
    <property type="evidence" value="ECO:0007669"/>
    <property type="project" value="TreeGrafter"/>
</dbReference>
<dbReference type="Pfam" id="PF13409">
    <property type="entry name" value="GST_N_2"/>
    <property type="match status" value="1"/>
</dbReference>
<feature type="domain" description="GST C-terminal" evidence="3">
    <location>
        <begin position="94"/>
        <end position="219"/>
    </location>
</feature>
<keyword evidence="4" id="KW-0808">Transferase</keyword>
<dbReference type="Proteomes" id="UP000199239">
    <property type="component" value="Unassembled WGS sequence"/>
</dbReference>
<dbReference type="GO" id="GO:0006749">
    <property type="term" value="P:glutathione metabolic process"/>
    <property type="evidence" value="ECO:0007669"/>
    <property type="project" value="TreeGrafter"/>
</dbReference>
<accession>A0A1I6QZI7</accession>
<dbReference type="PROSITE" id="PS50405">
    <property type="entry name" value="GST_CTER"/>
    <property type="match status" value="1"/>
</dbReference>
<dbReference type="EMBL" id="FPAJ01000001">
    <property type="protein sequence ID" value="SFS57901.1"/>
    <property type="molecule type" value="Genomic_DNA"/>
</dbReference>
<dbReference type="RefSeq" id="WP_175498488.1">
    <property type="nucleotide sequence ID" value="NZ_FPAJ01000001.1"/>
</dbReference>
<dbReference type="Gene3D" id="3.40.30.10">
    <property type="entry name" value="Glutaredoxin"/>
    <property type="match status" value="1"/>
</dbReference>
<dbReference type="PROSITE" id="PS50404">
    <property type="entry name" value="GST_NTER"/>
    <property type="match status" value="1"/>
</dbReference>
<dbReference type="SFLD" id="SFLDS00019">
    <property type="entry name" value="Glutathione_Transferase_(cytos"/>
    <property type="match status" value="1"/>
</dbReference>
<sequence length="224" mass="24673">MTYKILGNPLSPFTRKVALFAAEMGLNTDLTLVNPYAPPDGFETISPLKRVPVLQANGFTLNDSSAICAYLNAAHPAHTALFPTEPEHLGHALWIEEYADTALFSEISTGVFRPIFINEMRGLPIDTETVKASVAEHLPPLLTYLETQISGKDWFCGGAISIADVSVYSQMANLLHSKCLPDGNRFPYLMKHFERISSRLAAVGLYEAELLYLEQVRASLRSSA</sequence>
<dbReference type="InterPro" id="IPR036282">
    <property type="entry name" value="Glutathione-S-Trfase_C_sf"/>
</dbReference>
<keyword evidence="5" id="KW-1185">Reference proteome</keyword>
<organism evidence="4 5">
    <name type="scientific">Sulfitobacter marinus</name>
    <dbReference type="NCBI Taxonomy" id="394264"/>
    <lineage>
        <taxon>Bacteria</taxon>
        <taxon>Pseudomonadati</taxon>
        <taxon>Pseudomonadota</taxon>
        <taxon>Alphaproteobacteria</taxon>
        <taxon>Rhodobacterales</taxon>
        <taxon>Roseobacteraceae</taxon>
        <taxon>Sulfitobacter</taxon>
    </lineage>
</organism>
<protein>
    <submittedName>
        <fullName evidence="4">Glutathione S-transferase</fullName>
    </submittedName>
</protein>
<dbReference type="InterPro" id="IPR040079">
    <property type="entry name" value="Glutathione_S-Trfase"/>
</dbReference>
<evidence type="ECO:0000313" key="5">
    <source>
        <dbReference type="Proteomes" id="UP000199239"/>
    </source>
</evidence>
<dbReference type="SFLD" id="SFLDG00358">
    <property type="entry name" value="Main_(cytGST)"/>
    <property type="match status" value="1"/>
</dbReference>
<dbReference type="InterPro" id="IPR010987">
    <property type="entry name" value="Glutathione-S-Trfase_C-like"/>
</dbReference>
<dbReference type="InterPro" id="IPR036249">
    <property type="entry name" value="Thioredoxin-like_sf"/>
</dbReference>
<dbReference type="Gene3D" id="1.20.1050.10">
    <property type="match status" value="1"/>
</dbReference>
<feature type="domain" description="GST N-terminal" evidence="2">
    <location>
        <begin position="1"/>
        <end position="79"/>
    </location>
</feature>
<dbReference type="STRING" id="394264.SAMN04488040_1133"/>
<dbReference type="PANTHER" id="PTHR43969:SF9">
    <property type="entry name" value="GLUTATHIONE S TRANSFERASE D10, ISOFORM A-RELATED"/>
    <property type="match status" value="1"/>
</dbReference>
<dbReference type="InterPro" id="IPR004045">
    <property type="entry name" value="Glutathione_S-Trfase_N"/>
</dbReference>
<name>A0A1I6QZI7_9RHOB</name>
<reference evidence="5" key="1">
    <citation type="submission" date="2016-10" db="EMBL/GenBank/DDBJ databases">
        <authorList>
            <person name="Varghese N."/>
            <person name="Submissions S."/>
        </authorList>
    </citation>
    <scope>NUCLEOTIDE SEQUENCE [LARGE SCALE GENOMIC DNA]</scope>
    <source>
        <strain evidence="5">DSM 23422</strain>
    </source>
</reference>
<dbReference type="SUPFAM" id="SSF47616">
    <property type="entry name" value="GST C-terminal domain-like"/>
    <property type="match status" value="1"/>
</dbReference>
<dbReference type="InterPro" id="IPR004046">
    <property type="entry name" value="GST_C"/>
</dbReference>
<dbReference type="PANTHER" id="PTHR43969">
    <property type="entry name" value="GLUTATHIONE S TRANSFERASE D10, ISOFORM A-RELATED"/>
    <property type="match status" value="1"/>
</dbReference>
<gene>
    <name evidence="4" type="ORF">SAMN04488040_1133</name>
</gene>
<dbReference type="Pfam" id="PF14497">
    <property type="entry name" value="GST_C_3"/>
    <property type="match status" value="1"/>
</dbReference>
<proteinExistence type="predicted"/>
<comment type="subunit">
    <text evidence="1">Homodimer.</text>
</comment>
<evidence type="ECO:0000313" key="4">
    <source>
        <dbReference type="EMBL" id="SFS57901.1"/>
    </source>
</evidence>
<evidence type="ECO:0000256" key="1">
    <source>
        <dbReference type="ARBA" id="ARBA00011738"/>
    </source>
</evidence>
<dbReference type="CDD" id="cd00299">
    <property type="entry name" value="GST_C_family"/>
    <property type="match status" value="1"/>
</dbReference>
<dbReference type="SUPFAM" id="SSF52833">
    <property type="entry name" value="Thioredoxin-like"/>
    <property type="match status" value="1"/>
</dbReference>
<dbReference type="AlphaFoldDB" id="A0A1I6QZI7"/>
<evidence type="ECO:0000259" key="3">
    <source>
        <dbReference type="PROSITE" id="PS50405"/>
    </source>
</evidence>
<evidence type="ECO:0000259" key="2">
    <source>
        <dbReference type="PROSITE" id="PS50404"/>
    </source>
</evidence>